<gene>
    <name evidence="2" type="ORF">ELQ35_15735</name>
</gene>
<feature type="domain" description="NERD" evidence="1">
    <location>
        <begin position="16"/>
        <end position="126"/>
    </location>
</feature>
<dbReference type="EMBL" id="RYZZ01000026">
    <property type="protein sequence ID" value="RUQ27456.1"/>
    <property type="molecule type" value="Genomic_DNA"/>
</dbReference>
<dbReference type="Proteomes" id="UP000267430">
    <property type="component" value="Unassembled WGS sequence"/>
</dbReference>
<proteinExistence type="predicted"/>
<evidence type="ECO:0000313" key="2">
    <source>
        <dbReference type="EMBL" id="RUQ27456.1"/>
    </source>
</evidence>
<dbReference type="AlphaFoldDB" id="A0A3S0TYW8"/>
<keyword evidence="3" id="KW-1185">Reference proteome</keyword>
<name>A0A3S0TYW8_9BACI</name>
<evidence type="ECO:0000259" key="1">
    <source>
        <dbReference type="PROSITE" id="PS50965"/>
    </source>
</evidence>
<dbReference type="Pfam" id="PF08378">
    <property type="entry name" value="NERD"/>
    <property type="match status" value="1"/>
</dbReference>
<sequence length="280" mass="32853">MNLSDKDKQHYFNLKKGYEGEVLFDSLTDKLDCECFILNDLLLKFNNSVFQVDSLIIFSSTIHFFELKNYDGDYFYEQERLYNKSKSEINNPLNQLSRSESLLRQLLHNFGFKIPINSSVVFINPEFTLYQAPLNKPFIFPTQVNRYLKNLNTTSSKLDRKHKMLADKLISQHIKDSPFKLLPPYNYDQLQKGITCVECSSFSISVKGRKCVCEDCGHEELVDTAIMRSVDEFKHLFPDQKVATNVIHEWCKVVKSKRGIRRILENNFNKVGVHQWSYYE</sequence>
<dbReference type="OrthoDB" id="2164794at2"/>
<reference evidence="2 3" key="1">
    <citation type="submission" date="2018-12" db="EMBL/GenBank/DDBJ databases">
        <title>Bacillus chawlae sp. nov., Bacillus glennii sp. nov., and Bacillus saganii sp. nov. Isolated from the Vehicle Assembly Building at Kennedy Space Center where the Viking Spacecraft were Assembled.</title>
        <authorList>
            <person name="Seuylemezian A."/>
            <person name="Vaishampayan P."/>
        </authorList>
    </citation>
    <scope>NUCLEOTIDE SEQUENCE [LARGE SCALE GENOMIC DNA]</scope>
    <source>
        <strain evidence="2 3">L5</strain>
    </source>
</reference>
<comment type="caution">
    <text evidence="2">The sequence shown here is derived from an EMBL/GenBank/DDBJ whole genome shotgun (WGS) entry which is preliminary data.</text>
</comment>
<dbReference type="PROSITE" id="PS50965">
    <property type="entry name" value="NERD"/>
    <property type="match status" value="1"/>
</dbReference>
<dbReference type="InterPro" id="IPR011528">
    <property type="entry name" value="NERD"/>
</dbReference>
<evidence type="ECO:0000313" key="3">
    <source>
        <dbReference type="Proteomes" id="UP000267430"/>
    </source>
</evidence>
<accession>A0A3S0TYW8</accession>
<organism evidence="2 3">
    <name type="scientific">Peribacillus cavernae</name>
    <dbReference type="NCBI Taxonomy" id="1674310"/>
    <lineage>
        <taxon>Bacteria</taxon>
        <taxon>Bacillati</taxon>
        <taxon>Bacillota</taxon>
        <taxon>Bacilli</taxon>
        <taxon>Bacillales</taxon>
        <taxon>Bacillaceae</taxon>
        <taxon>Peribacillus</taxon>
    </lineage>
</organism>
<protein>
    <submittedName>
        <fullName evidence="2">NERD domain-containing protein</fullName>
    </submittedName>
</protein>